<dbReference type="Proteomes" id="UP001589867">
    <property type="component" value="Unassembled WGS sequence"/>
</dbReference>
<comment type="similarity">
    <text evidence="1">Belongs to the P-Pant transferase superfamily. Gsp/Sfp/HetI/AcpT family.</text>
</comment>
<reference evidence="4 5" key="1">
    <citation type="submission" date="2024-09" db="EMBL/GenBank/DDBJ databases">
        <authorList>
            <person name="Sun Q."/>
            <person name="Mori K."/>
        </authorList>
    </citation>
    <scope>NUCLEOTIDE SEQUENCE [LARGE SCALE GENOMIC DNA]</scope>
    <source>
        <strain evidence="4 5">TBRC 3947</strain>
    </source>
</reference>
<dbReference type="Pfam" id="PF01648">
    <property type="entry name" value="ACPS"/>
    <property type="match status" value="1"/>
</dbReference>
<protein>
    <submittedName>
        <fullName evidence="4">4'-phosphopantetheinyl transferase family protein</fullName>
    </submittedName>
</protein>
<evidence type="ECO:0000259" key="3">
    <source>
        <dbReference type="Pfam" id="PF01648"/>
    </source>
</evidence>
<sequence length="211" mass="22301">MDEVRVWLVRSPLPAAVLDRLAGVLDDRERSRAAALDPMGWQRFVAAHGVARVLVAAQVGTAPERVRWAYGPHGKPETDGVRVSLSHSGELAAVALTERRAVGVDVQRHKPGLDVVAMSARYFPADEARLVAAGARRAAVFARLWARKEACVKATGGRLTPGLTLAVAAGPVVGGTRHVLDLPVPEGFAGAAALCGAAPFRVTTAWWTPPD</sequence>
<dbReference type="EMBL" id="JBHLUH010000051">
    <property type="protein sequence ID" value="MFC0530782.1"/>
    <property type="molecule type" value="Genomic_DNA"/>
</dbReference>
<keyword evidence="5" id="KW-1185">Reference proteome</keyword>
<evidence type="ECO:0000313" key="4">
    <source>
        <dbReference type="EMBL" id="MFC0530782.1"/>
    </source>
</evidence>
<comment type="caution">
    <text evidence="4">The sequence shown here is derived from an EMBL/GenBank/DDBJ whole genome shotgun (WGS) entry which is preliminary data.</text>
</comment>
<evidence type="ECO:0000256" key="1">
    <source>
        <dbReference type="ARBA" id="ARBA00010990"/>
    </source>
</evidence>
<name>A0ABV6M7T9_9ACTN</name>
<dbReference type="Gene3D" id="3.90.470.20">
    <property type="entry name" value="4'-phosphopantetheinyl transferase domain"/>
    <property type="match status" value="1"/>
</dbReference>
<proteinExistence type="inferred from homology"/>
<dbReference type="PANTHER" id="PTHR12215:SF10">
    <property type="entry name" value="L-AMINOADIPATE-SEMIALDEHYDE DEHYDROGENASE-PHOSPHOPANTETHEINYL TRANSFERASE"/>
    <property type="match status" value="1"/>
</dbReference>
<feature type="domain" description="4'-phosphopantetheinyl transferase" evidence="3">
    <location>
        <begin position="101"/>
        <end position="163"/>
    </location>
</feature>
<evidence type="ECO:0000313" key="5">
    <source>
        <dbReference type="Proteomes" id="UP001589867"/>
    </source>
</evidence>
<dbReference type="SUPFAM" id="SSF56214">
    <property type="entry name" value="4'-phosphopantetheinyl transferase"/>
    <property type="match status" value="2"/>
</dbReference>
<keyword evidence="2 4" id="KW-0808">Transferase</keyword>
<organism evidence="4 5">
    <name type="scientific">Phytohabitans kaempferiae</name>
    <dbReference type="NCBI Taxonomy" id="1620943"/>
    <lineage>
        <taxon>Bacteria</taxon>
        <taxon>Bacillati</taxon>
        <taxon>Actinomycetota</taxon>
        <taxon>Actinomycetes</taxon>
        <taxon>Micromonosporales</taxon>
        <taxon>Micromonosporaceae</taxon>
    </lineage>
</organism>
<dbReference type="InterPro" id="IPR050559">
    <property type="entry name" value="P-Pant_transferase_sf"/>
</dbReference>
<gene>
    <name evidence="4" type="ORF">ACFFIA_24265</name>
</gene>
<dbReference type="GO" id="GO:0016740">
    <property type="term" value="F:transferase activity"/>
    <property type="evidence" value="ECO:0007669"/>
    <property type="project" value="UniProtKB-KW"/>
</dbReference>
<dbReference type="RefSeq" id="WP_377254072.1">
    <property type="nucleotide sequence ID" value="NZ_JBHLUH010000051.1"/>
</dbReference>
<accession>A0ABV6M7T9</accession>
<evidence type="ECO:0000256" key="2">
    <source>
        <dbReference type="ARBA" id="ARBA00022679"/>
    </source>
</evidence>
<dbReference type="PANTHER" id="PTHR12215">
    <property type="entry name" value="PHOSPHOPANTETHEINE TRANSFERASE"/>
    <property type="match status" value="1"/>
</dbReference>
<dbReference type="InterPro" id="IPR037143">
    <property type="entry name" value="4-PPantetheinyl_Trfase_dom_sf"/>
</dbReference>
<dbReference type="InterPro" id="IPR008278">
    <property type="entry name" value="4-PPantetheinyl_Trfase_dom"/>
</dbReference>